<feature type="transmembrane region" description="Helical" evidence="1">
    <location>
        <begin position="82"/>
        <end position="104"/>
    </location>
</feature>
<keyword evidence="3" id="KW-1185">Reference proteome</keyword>
<feature type="transmembrane region" description="Helical" evidence="1">
    <location>
        <begin position="56"/>
        <end position="75"/>
    </location>
</feature>
<dbReference type="EMBL" id="QOUI01000012">
    <property type="protein sequence ID" value="RCK68257.1"/>
    <property type="molecule type" value="Genomic_DNA"/>
</dbReference>
<accession>A0A367YR92</accession>
<keyword evidence="1" id="KW-0812">Transmembrane</keyword>
<name>A0A367YR92_9ACTN</name>
<evidence type="ECO:0000313" key="2">
    <source>
        <dbReference type="EMBL" id="RCK68257.1"/>
    </source>
</evidence>
<sequence>MVDSLAARDVLHRQLTGVMIALHMAVALLYLFARAAFSAPVRDMPALQPILGQHPFWGLVHAAIAALLIAGLVTVRPPLPSIACHASAACWLVWGLLLLVWGALATASVSLVGPILALVGGVPLSWLCARAWTTREH</sequence>
<reference evidence="2 3" key="1">
    <citation type="submission" date="2018-07" db="EMBL/GenBank/DDBJ databases">
        <title>Desertimonas flava gen. nov. sp. nov.</title>
        <authorList>
            <person name="Liu S."/>
        </authorList>
    </citation>
    <scope>NUCLEOTIDE SEQUENCE [LARGE SCALE GENOMIC DNA]</scope>
    <source>
        <strain evidence="2 3">16Sb5-5</strain>
    </source>
</reference>
<proteinExistence type="predicted"/>
<evidence type="ECO:0000313" key="3">
    <source>
        <dbReference type="Proteomes" id="UP000252770"/>
    </source>
</evidence>
<feature type="transmembrane region" description="Helical" evidence="1">
    <location>
        <begin position="110"/>
        <end position="129"/>
    </location>
</feature>
<organism evidence="2 3">
    <name type="scientific">Desertihabitans brevis</name>
    <dbReference type="NCBI Taxonomy" id="2268447"/>
    <lineage>
        <taxon>Bacteria</taxon>
        <taxon>Bacillati</taxon>
        <taxon>Actinomycetota</taxon>
        <taxon>Actinomycetes</taxon>
        <taxon>Propionibacteriales</taxon>
        <taxon>Propionibacteriaceae</taxon>
        <taxon>Desertihabitans</taxon>
    </lineage>
</organism>
<feature type="transmembrane region" description="Helical" evidence="1">
    <location>
        <begin position="15"/>
        <end position="36"/>
    </location>
</feature>
<comment type="caution">
    <text evidence="2">The sequence shown here is derived from an EMBL/GenBank/DDBJ whole genome shotgun (WGS) entry which is preliminary data.</text>
</comment>
<evidence type="ECO:0000256" key="1">
    <source>
        <dbReference type="SAM" id="Phobius"/>
    </source>
</evidence>
<dbReference type="RefSeq" id="WP_114127818.1">
    <property type="nucleotide sequence ID" value="NZ_QOUI01000012.1"/>
</dbReference>
<protein>
    <submittedName>
        <fullName evidence="2">Uncharacterized protein</fullName>
    </submittedName>
</protein>
<keyword evidence="1" id="KW-0472">Membrane</keyword>
<dbReference type="AlphaFoldDB" id="A0A367YR92"/>
<gene>
    <name evidence="2" type="ORF">DT076_16545</name>
</gene>
<dbReference type="Proteomes" id="UP000252770">
    <property type="component" value="Unassembled WGS sequence"/>
</dbReference>
<keyword evidence="1" id="KW-1133">Transmembrane helix</keyword>